<keyword evidence="4 6" id="KW-0472">Membrane</keyword>
<dbReference type="EMBL" id="KZ679130">
    <property type="protein sequence ID" value="PTB77606.1"/>
    <property type="molecule type" value="Genomic_DNA"/>
</dbReference>
<name>A0A2T4C7R4_TRILO</name>
<dbReference type="GO" id="GO:0005351">
    <property type="term" value="F:carbohydrate:proton symporter activity"/>
    <property type="evidence" value="ECO:0007669"/>
    <property type="project" value="TreeGrafter"/>
</dbReference>
<feature type="transmembrane region" description="Helical" evidence="6">
    <location>
        <begin position="298"/>
        <end position="320"/>
    </location>
</feature>
<dbReference type="Gene3D" id="1.20.1250.20">
    <property type="entry name" value="MFS general substrate transporter like domains"/>
    <property type="match status" value="2"/>
</dbReference>
<sequence>MAGLQIWRHVPGKVLLFLINVVAATALIFEGYNQGVLGTVSATPGFIKMADIGHDGVVTNTTKQGGLAAAYYFGGMWGCFIGGWVGDRIGRKGGVLIGTAFGILGAGLMAGSTNASMFICARLLDAIVEANHHKRNDLANIVLGGRFSGKLHLGRRAVLGFALQWIQQWTGILAIVGWAGVLFELAGFDPYKALWLAGLANTFGVPGTAAAALVIDRMGRVKSLITSFAIQGVCLFLVAALIKTSQDNAISDPELSQRLGTAAASFVFIYVWFFTMFNIIPCWIYGTEIWPQEVRAKGYSFTIFGWATGCGSTTLIMPIFLSRAGYGTYLFFGAMNVVVAPLIWFFFPELANRTLEEISLLFTSESLLASENMKEYHRRVDEAGGNIAVAARQLLDEVDGKDAESGTEIGSPDEKRVEVNQDATM</sequence>
<dbReference type="GO" id="GO:0016020">
    <property type="term" value="C:membrane"/>
    <property type="evidence" value="ECO:0007669"/>
    <property type="project" value="UniProtKB-SubCell"/>
</dbReference>
<evidence type="ECO:0000256" key="6">
    <source>
        <dbReference type="SAM" id="Phobius"/>
    </source>
</evidence>
<dbReference type="AlphaFoldDB" id="A0A2T4C7R4"/>
<keyword evidence="2 6" id="KW-0812">Transmembrane</keyword>
<evidence type="ECO:0000256" key="5">
    <source>
        <dbReference type="SAM" id="MobiDB-lite"/>
    </source>
</evidence>
<evidence type="ECO:0000256" key="1">
    <source>
        <dbReference type="ARBA" id="ARBA00004141"/>
    </source>
</evidence>
<feature type="transmembrane region" description="Helical" evidence="6">
    <location>
        <begin position="224"/>
        <end position="242"/>
    </location>
</feature>
<dbReference type="InterPro" id="IPR005828">
    <property type="entry name" value="MFS_sugar_transport-like"/>
</dbReference>
<dbReference type="SUPFAM" id="SSF103473">
    <property type="entry name" value="MFS general substrate transporter"/>
    <property type="match status" value="1"/>
</dbReference>
<keyword evidence="8" id="KW-1185">Reference proteome</keyword>
<feature type="transmembrane region" description="Helical" evidence="6">
    <location>
        <begin position="326"/>
        <end position="347"/>
    </location>
</feature>
<feature type="transmembrane region" description="Helical" evidence="6">
    <location>
        <begin position="193"/>
        <end position="215"/>
    </location>
</feature>
<dbReference type="OrthoDB" id="2544694at2759"/>
<organism evidence="7 8">
    <name type="scientific">Trichoderma longibrachiatum ATCC 18648</name>
    <dbReference type="NCBI Taxonomy" id="983965"/>
    <lineage>
        <taxon>Eukaryota</taxon>
        <taxon>Fungi</taxon>
        <taxon>Dikarya</taxon>
        <taxon>Ascomycota</taxon>
        <taxon>Pezizomycotina</taxon>
        <taxon>Sordariomycetes</taxon>
        <taxon>Hypocreomycetidae</taxon>
        <taxon>Hypocreales</taxon>
        <taxon>Hypocreaceae</taxon>
        <taxon>Trichoderma</taxon>
    </lineage>
</organism>
<accession>A0A2T4C7R4</accession>
<proteinExistence type="predicted"/>
<dbReference type="InterPro" id="IPR050360">
    <property type="entry name" value="MFS_Sugar_Transporters"/>
</dbReference>
<evidence type="ECO:0000313" key="7">
    <source>
        <dbReference type="EMBL" id="PTB77606.1"/>
    </source>
</evidence>
<dbReference type="Proteomes" id="UP000240760">
    <property type="component" value="Unassembled WGS sequence"/>
</dbReference>
<protein>
    <submittedName>
        <fullName evidence="7">MFS general substrate transporter</fullName>
    </submittedName>
</protein>
<evidence type="ECO:0000313" key="8">
    <source>
        <dbReference type="Proteomes" id="UP000240760"/>
    </source>
</evidence>
<dbReference type="PANTHER" id="PTHR48022">
    <property type="entry name" value="PLASTIDIC GLUCOSE TRANSPORTER 4"/>
    <property type="match status" value="1"/>
</dbReference>
<reference evidence="7 8" key="1">
    <citation type="submission" date="2016-07" db="EMBL/GenBank/DDBJ databases">
        <title>Multiple horizontal gene transfer events from other fungi enriched the ability of initially mycotrophic Trichoderma (Ascomycota) to feed on dead plant biomass.</title>
        <authorList>
            <consortium name="DOE Joint Genome Institute"/>
            <person name="Aerts A."/>
            <person name="Atanasova L."/>
            <person name="Chenthamara K."/>
            <person name="Zhang J."/>
            <person name="Grujic M."/>
            <person name="Henrissat B."/>
            <person name="Kuo A."/>
            <person name="Salamov A."/>
            <person name="Lipzen A."/>
            <person name="Labutti K."/>
            <person name="Barry K."/>
            <person name="Miao Y."/>
            <person name="Rahimi M.J."/>
            <person name="Shen Q."/>
            <person name="Grigoriev I.V."/>
            <person name="Kubicek C.P."/>
            <person name="Druzhinina I.S."/>
        </authorList>
    </citation>
    <scope>NUCLEOTIDE SEQUENCE [LARGE SCALE GENOMIC DNA]</scope>
    <source>
        <strain evidence="7 8">ATCC 18648</strain>
    </source>
</reference>
<evidence type="ECO:0000256" key="2">
    <source>
        <dbReference type="ARBA" id="ARBA00022692"/>
    </source>
</evidence>
<dbReference type="PANTHER" id="PTHR48022:SF78">
    <property type="entry name" value="MONOSACCHARIDE TRANSPORTER, PUTATIVE (AFU_ORTHOLOGUE AFUA_2G02110)-RELATED"/>
    <property type="match status" value="1"/>
</dbReference>
<feature type="transmembrane region" description="Helical" evidence="6">
    <location>
        <begin position="157"/>
        <end position="181"/>
    </location>
</feature>
<feature type="transmembrane region" description="Helical" evidence="6">
    <location>
        <begin position="69"/>
        <end position="86"/>
    </location>
</feature>
<keyword evidence="3 6" id="KW-1133">Transmembrane helix</keyword>
<dbReference type="Pfam" id="PF00083">
    <property type="entry name" value="Sugar_tr"/>
    <property type="match status" value="2"/>
</dbReference>
<evidence type="ECO:0000256" key="3">
    <source>
        <dbReference type="ARBA" id="ARBA00022989"/>
    </source>
</evidence>
<evidence type="ECO:0000256" key="4">
    <source>
        <dbReference type="ARBA" id="ARBA00023136"/>
    </source>
</evidence>
<comment type="subcellular location">
    <subcellularLocation>
        <location evidence="1">Membrane</location>
        <topology evidence="1">Multi-pass membrane protein</topology>
    </subcellularLocation>
</comment>
<feature type="transmembrane region" description="Helical" evidence="6">
    <location>
        <begin position="12"/>
        <end position="29"/>
    </location>
</feature>
<dbReference type="InterPro" id="IPR036259">
    <property type="entry name" value="MFS_trans_sf"/>
</dbReference>
<gene>
    <name evidence="7" type="ORF">M440DRAFT_1330261</name>
</gene>
<feature type="transmembrane region" description="Helical" evidence="6">
    <location>
        <begin position="262"/>
        <end position="286"/>
    </location>
</feature>
<feature type="region of interest" description="Disordered" evidence="5">
    <location>
        <begin position="400"/>
        <end position="425"/>
    </location>
</feature>